<dbReference type="KEGG" id="dgo:DGo_PA0150"/>
<protein>
    <submittedName>
        <fullName evidence="10">Ribose ABC transporter permease protein RbsD</fullName>
    </submittedName>
</protein>
<keyword evidence="11" id="KW-1185">Reference proteome</keyword>
<accession>H8H117</accession>
<dbReference type="Gene3D" id="3.40.50.300">
    <property type="entry name" value="P-loop containing nucleotide triphosphate hydrolases"/>
    <property type="match status" value="2"/>
</dbReference>
<evidence type="ECO:0000256" key="3">
    <source>
        <dbReference type="ARBA" id="ARBA00022475"/>
    </source>
</evidence>
<dbReference type="PANTHER" id="PTHR43790">
    <property type="entry name" value="CARBOHYDRATE TRANSPORT ATP-BINDING PROTEIN MG119-RELATED"/>
    <property type="match status" value="1"/>
</dbReference>
<evidence type="ECO:0000256" key="4">
    <source>
        <dbReference type="ARBA" id="ARBA00022737"/>
    </source>
</evidence>
<dbReference type="GO" id="GO:0005524">
    <property type="term" value="F:ATP binding"/>
    <property type="evidence" value="ECO:0007669"/>
    <property type="project" value="UniProtKB-KW"/>
</dbReference>
<keyword evidence="2" id="KW-0813">Transport</keyword>
<dbReference type="InterPro" id="IPR003593">
    <property type="entry name" value="AAA+_ATPase"/>
</dbReference>
<keyword evidence="10" id="KW-0614">Plasmid</keyword>
<dbReference type="PROSITE" id="PS50893">
    <property type="entry name" value="ABC_TRANSPORTER_2"/>
    <property type="match status" value="2"/>
</dbReference>
<dbReference type="HOGENOM" id="CLU_000604_92_2_0"/>
<dbReference type="InterPro" id="IPR017871">
    <property type="entry name" value="ABC_transporter-like_CS"/>
</dbReference>
<evidence type="ECO:0000256" key="8">
    <source>
        <dbReference type="ARBA" id="ARBA00023136"/>
    </source>
</evidence>
<dbReference type="Proteomes" id="UP000007575">
    <property type="component" value="Plasmid P1"/>
</dbReference>
<evidence type="ECO:0000259" key="9">
    <source>
        <dbReference type="PROSITE" id="PS50893"/>
    </source>
</evidence>
<gene>
    <name evidence="10" type="primary">rbsA</name>
    <name evidence="10" type="ordered locus">DGo_PA0150</name>
</gene>
<organism evidence="10 11">
    <name type="scientific">Deinococcus gobiensis (strain DSM 21396 / JCM 16679 / CGMCC 1.7299 / I-0)</name>
    <dbReference type="NCBI Taxonomy" id="745776"/>
    <lineage>
        <taxon>Bacteria</taxon>
        <taxon>Thermotogati</taxon>
        <taxon>Deinococcota</taxon>
        <taxon>Deinococci</taxon>
        <taxon>Deinococcales</taxon>
        <taxon>Deinococcaceae</taxon>
        <taxon>Deinococcus</taxon>
    </lineage>
</organism>
<dbReference type="FunFam" id="3.40.50.300:FF:000127">
    <property type="entry name" value="Ribose import ATP-binding protein RbsA"/>
    <property type="match status" value="1"/>
</dbReference>
<evidence type="ECO:0000256" key="1">
    <source>
        <dbReference type="ARBA" id="ARBA00004202"/>
    </source>
</evidence>
<dbReference type="GO" id="GO:0005886">
    <property type="term" value="C:plasma membrane"/>
    <property type="evidence" value="ECO:0007669"/>
    <property type="project" value="UniProtKB-SubCell"/>
</dbReference>
<evidence type="ECO:0000256" key="5">
    <source>
        <dbReference type="ARBA" id="ARBA00022741"/>
    </source>
</evidence>
<comment type="subcellular location">
    <subcellularLocation>
        <location evidence="1">Cell membrane</location>
        <topology evidence="1">Peripheral membrane protein</topology>
    </subcellularLocation>
</comment>
<proteinExistence type="predicted"/>
<dbReference type="SUPFAM" id="SSF52540">
    <property type="entry name" value="P-loop containing nucleoside triphosphate hydrolases"/>
    <property type="match status" value="2"/>
</dbReference>
<dbReference type="InterPro" id="IPR003439">
    <property type="entry name" value="ABC_transporter-like_ATP-bd"/>
</dbReference>
<evidence type="ECO:0000256" key="6">
    <source>
        <dbReference type="ARBA" id="ARBA00022840"/>
    </source>
</evidence>
<dbReference type="OrthoDB" id="9771863at2"/>
<feature type="domain" description="ABC transporter" evidence="9">
    <location>
        <begin position="253"/>
        <end position="488"/>
    </location>
</feature>
<dbReference type="Pfam" id="PF00005">
    <property type="entry name" value="ABC_tran"/>
    <property type="match status" value="2"/>
</dbReference>
<keyword evidence="8" id="KW-0472">Membrane</keyword>
<keyword evidence="6" id="KW-0067">ATP-binding</keyword>
<dbReference type="SMART" id="SM00382">
    <property type="entry name" value="AAA"/>
    <property type="match status" value="2"/>
</dbReference>
<keyword evidence="7" id="KW-1278">Translocase</keyword>
<evidence type="ECO:0000256" key="7">
    <source>
        <dbReference type="ARBA" id="ARBA00022967"/>
    </source>
</evidence>
<sequence>MTAPGAPTPRLSMRGITRQFGPVTVLHGIDLDILPGEVHALLGENGAGKSTLMKILAGVQPPTSGEITLGGEPVRFRSVAEASRQGVRMLFQELSLAPDLTVEENLFLGHMRPVVDGRDLRARAQAQLRDLGLSLPLGRPVRTLTVGERQMVAIARALTGDTQVLVLDEPTAPLTSHEIEQLFAFIGQVRARGVSVVYISHHLAEVFRIADRVTVLRDGHRVATAAVPDTTPAQVIEWMVGRHVEVRSRVHPAQPEIAFTVQVEPEAQSPFELTLRRGEIVGLVGIIGSGRTAATRALMGVGGRSVWNGRRVRSLRDARRAGLGVVPEDRKTEGAVLDGTIRENIALSSLGQVTRLGVVQPGAERALVRRWMEDLHVRPPNPEYRVGALSGGNQQKVVLGRVLATRPQALVLEEPTRGVDIGAREEIYEVIAGLSRAGLPVVLSSSDSPEVLGLAGRVLVFRDGAVVKELHAPISLEEVTAHVTGASVA</sequence>
<name>H8H117_DEIGI</name>
<keyword evidence="5" id="KW-0547">Nucleotide-binding</keyword>
<keyword evidence="3" id="KW-1003">Cell membrane</keyword>
<evidence type="ECO:0000256" key="2">
    <source>
        <dbReference type="ARBA" id="ARBA00022448"/>
    </source>
</evidence>
<feature type="domain" description="ABC transporter" evidence="9">
    <location>
        <begin position="11"/>
        <end position="243"/>
    </location>
</feature>
<dbReference type="CDD" id="cd03215">
    <property type="entry name" value="ABC_Carb_Monos_II"/>
    <property type="match status" value="1"/>
</dbReference>
<evidence type="ECO:0000313" key="10">
    <source>
        <dbReference type="EMBL" id="AFD27036.1"/>
    </source>
</evidence>
<keyword evidence="4" id="KW-0677">Repeat</keyword>
<dbReference type="InterPro" id="IPR050107">
    <property type="entry name" value="ABC_carbohydrate_import_ATPase"/>
</dbReference>
<dbReference type="CDD" id="cd03216">
    <property type="entry name" value="ABC_Carb_Monos_I"/>
    <property type="match status" value="1"/>
</dbReference>
<geneLocation type="plasmid" evidence="10 11">
    <name>P1</name>
</geneLocation>
<dbReference type="EMBL" id="CP002192">
    <property type="protein sequence ID" value="AFD27036.1"/>
    <property type="molecule type" value="Genomic_DNA"/>
</dbReference>
<dbReference type="GO" id="GO:0016887">
    <property type="term" value="F:ATP hydrolysis activity"/>
    <property type="evidence" value="ECO:0007669"/>
    <property type="project" value="InterPro"/>
</dbReference>
<dbReference type="PATRIC" id="fig|745776.4.peg.3185"/>
<dbReference type="RefSeq" id="WP_014695554.1">
    <property type="nucleotide sequence ID" value="NC_017805.1"/>
</dbReference>
<dbReference type="PROSITE" id="PS00211">
    <property type="entry name" value="ABC_TRANSPORTER_1"/>
    <property type="match status" value="1"/>
</dbReference>
<dbReference type="AlphaFoldDB" id="H8H117"/>
<dbReference type="PANTHER" id="PTHR43790:SF9">
    <property type="entry name" value="GALACTOFURANOSE TRANSPORTER ATP-BINDING PROTEIN YTFR"/>
    <property type="match status" value="1"/>
</dbReference>
<reference evidence="10 11" key="1">
    <citation type="journal article" date="2012" name="PLoS ONE">
        <title>Genome sequence and transcriptome analysis of the radioresistant bacterium Deinococcus gobiensis: insights into the extreme environmental adaptations.</title>
        <authorList>
            <person name="Yuan M."/>
            <person name="Chen M."/>
            <person name="Zhang W."/>
            <person name="Lu W."/>
            <person name="Wang J."/>
            <person name="Yang M."/>
            <person name="Zhao P."/>
            <person name="Tang R."/>
            <person name="Li X."/>
            <person name="Hao Y."/>
            <person name="Zhou Z."/>
            <person name="Zhan Y."/>
            <person name="Yu H."/>
            <person name="Teng C."/>
            <person name="Yan Y."/>
            <person name="Ping S."/>
            <person name="Wang Y."/>
            <person name="Lin M."/>
        </authorList>
    </citation>
    <scope>NUCLEOTIDE SEQUENCE [LARGE SCALE GENOMIC DNA]</scope>
    <source>
        <strain evidence="11">DSM 21396 / JCM 16679 / CGMCC 1.7299 / I-0</strain>
        <plasmid evidence="10">P1</plasmid>
    </source>
</reference>
<dbReference type="InterPro" id="IPR027417">
    <property type="entry name" value="P-loop_NTPase"/>
</dbReference>
<evidence type="ECO:0000313" key="11">
    <source>
        <dbReference type="Proteomes" id="UP000007575"/>
    </source>
</evidence>